<name>A0A8J5USP9_9ASCO</name>
<keyword evidence="3" id="KW-1185">Reference proteome</keyword>
<dbReference type="GeneID" id="73467846"/>
<proteinExistence type="predicted"/>
<reference evidence="2 3" key="1">
    <citation type="journal article" date="2021" name="DNA Res.">
        <title>Genome analysis of Candida subhashii reveals its hybrid nature and dual mitochondrial genome conformations.</title>
        <authorList>
            <person name="Mixao V."/>
            <person name="Hegedusova E."/>
            <person name="Saus E."/>
            <person name="Pryszcz L.P."/>
            <person name="Cillingova A."/>
            <person name="Nosek J."/>
            <person name="Gabaldon T."/>
        </authorList>
    </citation>
    <scope>NUCLEOTIDE SEQUENCE [LARGE SCALE GENOMIC DNA]</scope>
    <source>
        <strain evidence="2 3">CBS 10753</strain>
    </source>
</reference>
<dbReference type="Proteomes" id="UP000694255">
    <property type="component" value="Unassembled WGS sequence"/>
</dbReference>
<dbReference type="RefSeq" id="XP_049265589.1">
    <property type="nucleotide sequence ID" value="XM_049404656.1"/>
</dbReference>
<dbReference type="EMBL" id="JAGSYN010000050">
    <property type="protein sequence ID" value="KAG7665357.1"/>
    <property type="molecule type" value="Genomic_DNA"/>
</dbReference>
<sequence length="386" mass="44635">MTQYLSKESLFLKLPTSEPPKQEITLQDLYNELKTDNYQYTSVINKTYYILKSSTNLTHSQLLKLWSIRLTLHLFNDQLNYAKKESINLNNALYLNENSNISPSNTPPPPPNRGTGQPGLAPVYPLPRNNQNLLDHNLVILLLRLKSIPNLNLINELYKLNYQLRLRPQQVKQEDLRSRLINLSYDTIVILFITNNLQTLRSFLLNLYQELKLNGEVSSLVYSQYLSNITLVLIIVETVIFVNLKETNIVNKVIQEKYGEVFMNQVNQESKLSLVYTVRSIAPIRNESLDSDFVIGNNPDLGEIIKLVQDGRISGRIICSMLGIWDLLNNFPQFKLVQIEDEIQLTNERDKPSQEEANDDGGWLDLAYQELNGNWYKYIHKVYGLE</sequence>
<evidence type="ECO:0000313" key="2">
    <source>
        <dbReference type="EMBL" id="KAG7665357.1"/>
    </source>
</evidence>
<feature type="region of interest" description="Disordered" evidence="1">
    <location>
        <begin position="99"/>
        <end position="120"/>
    </location>
</feature>
<gene>
    <name evidence="2" type="ORF">J8A68_001045</name>
</gene>
<comment type="caution">
    <text evidence="2">The sequence shown here is derived from an EMBL/GenBank/DDBJ whole genome shotgun (WGS) entry which is preliminary data.</text>
</comment>
<organism evidence="2 3">
    <name type="scientific">[Candida] subhashii</name>
    <dbReference type="NCBI Taxonomy" id="561895"/>
    <lineage>
        <taxon>Eukaryota</taxon>
        <taxon>Fungi</taxon>
        <taxon>Dikarya</taxon>
        <taxon>Ascomycota</taxon>
        <taxon>Saccharomycotina</taxon>
        <taxon>Pichiomycetes</taxon>
        <taxon>Debaryomycetaceae</taxon>
        <taxon>Spathaspora</taxon>
    </lineage>
</organism>
<evidence type="ECO:0000256" key="1">
    <source>
        <dbReference type="SAM" id="MobiDB-lite"/>
    </source>
</evidence>
<protein>
    <submittedName>
        <fullName evidence="2">Uncharacterized protein</fullName>
    </submittedName>
</protein>
<dbReference type="OrthoDB" id="3986620at2759"/>
<accession>A0A8J5USP9</accession>
<evidence type="ECO:0000313" key="3">
    <source>
        <dbReference type="Proteomes" id="UP000694255"/>
    </source>
</evidence>
<dbReference type="AlphaFoldDB" id="A0A8J5USP9"/>